<dbReference type="STRING" id="1052260.SAMN05660199_02861"/>
<reference evidence="2" key="1">
    <citation type="submission" date="2016-10" db="EMBL/GenBank/DDBJ databases">
        <authorList>
            <person name="Varghese N."/>
            <person name="Submissions S."/>
        </authorList>
    </citation>
    <scope>NUCLEOTIDE SEQUENCE [LARGE SCALE GENOMIC DNA]</scope>
    <source>
        <strain evidence="2">DSM 45843</strain>
    </source>
</reference>
<gene>
    <name evidence="1" type="ORF">SAMN05660199_02861</name>
</gene>
<dbReference type="Proteomes" id="UP000199088">
    <property type="component" value="Unassembled WGS sequence"/>
</dbReference>
<protein>
    <recommendedName>
        <fullName evidence="3">DUF1684 domain-containing protein</fullName>
    </recommendedName>
</protein>
<dbReference type="AlphaFoldDB" id="A0A1H0NIG5"/>
<dbReference type="Pfam" id="PF07920">
    <property type="entry name" value="DUF1684"/>
    <property type="match status" value="1"/>
</dbReference>
<dbReference type="RefSeq" id="WP_207500587.1">
    <property type="nucleotide sequence ID" value="NZ_FNIR01000008.1"/>
</dbReference>
<dbReference type="PANTHER" id="PTHR41913">
    <property type="entry name" value="DUF1684 DOMAIN-CONTAINING PROTEIN"/>
    <property type="match status" value="1"/>
</dbReference>
<dbReference type="EMBL" id="FNIR01000008">
    <property type="protein sequence ID" value="SDO92376.1"/>
    <property type="molecule type" value="Genomic_DNA"/>
</dbReference>
<proteinExistence type="predicted"/>
<organism evidence="1 2">
    <name type="scientific">Klenkia soli</name>
    <dbReference type="NCBI Taxonomy" id="1052260"/>
    <lineage>
        <taxon>Bacteria</taxon>
        <taxon>Bacillati</taxon>
        <taxon>Actinomycetota</taxon>
        <taxon>Actinomycetes</taxon>
        <taxon>Geodermatophilales</taxon>
        <taxon>Geodermatophilaceae</taxon>
        <taxon>Klenkia</taxon>
    </lineage>
</organism>
<sequence>MTLSLLDWRRRVHTLYATARAADDPEAGWAGWRSGRDELFARHPDSPLSAAGRASFTGLPVAPYDPDLRFRTRVEDAEPQRLELPTADDGVVPMDRIGTVALGDLGRLDVWWLGGYGGGVFLPLRDGSAGRTTYGGGRYLLDTIKGADLGSDDGHLVVDLNFAYHPSCTYDPRWSCPLPQAGNRLDAVVAAGEQLPAGGSWY</sequence>
<evidence type="ECO:0000313" key="2">
    <source>
        <dbReference type="Proteomes" id="UP000199088"/>
    </source>
</evidence>
<keyword evidence="2" id="KW-1185">Reference proteome</keyword>
<dbReference type="PANTHER" id="PTHR41913:SF1">
    <property type="entry name" value="DUF1684 DOMAIN-CONTAINING PROTEIN"/>
    <property type="match status" value="1"/>
</dbReference>
<accession>A0A1H0NIG5</accession>
<evidence type="ECO:0008006" key="3">
    <source>
        <dbReference type="Google" id="ProtNLM"/>
    </source>
</evidence>
<name>A0A1H0NIG5_9ACTN</name>
<evidence type="ECO:0000313" key="1">
    <source>
        <dbReference type="EMBL" id="SDO92376.1"/>
    </source>
</evidence>
<dbReference type="InterPro" id="IPR012467">
    <property type="entry name" value="DUF1684"/>
</dbReference>